<evidence type="ECO:0000313" key="2">
    <source>
        <dbReference type="Proteomes" id="UP000004816"/>
    </source>
</evidence>
<dbReference type="AlphaFoldDB" id="E5XQ51"/>
<reference evidence="1 2" key="1">
    <citation type="journal article" date="2011" name="Stand. Genomic Sci.">
        <title>High quality draft genome sequence of Segniliparus rugosus CDC 945(T)= (ATCC BAA-974(T)).</title>
        <authorList>
            <person name="Earl A.M."/>
            <person name="Desjardins C.A."/>
            <person name="Fitzgerald M.G."/>
            <person name="Arachchi H.M."/>
            <person name="Zeng Q."/>
            <person name="Mehta T."/>
            <person name="Griggs A."/>
            <person name="Birren B.W."/>
            <person name="Toney N.C."/>
            <person name="Carr J."/>
            <person name="Posey J."/>
            <person name="Butler W.R."/>
        </authorList>
    </citation>
    <scope>NUCLEOTIDE SEQUENCE [LARGE SCALE GENOMIC DNA]</scope>
    <source>
        <strain evidence="2">ATCC BAA-974 / DSM 45345 / CCUG 50838 / CIP 108380 / JCM 13579 / CDC 945</strain>
    </source>
</reference>
<accession>E5XQ51</accession>
<sequence length="336" mass="35800">MSALAFAAALQCEAPEPGCGVCRACRSALAGSHPDVRKLNPQGLSISVAEIREAIGWAARLPASHWRILVVEDADRLTESAANALLKAVEEPASRAVFLLCAPSVDPQDIAVTLRSRCRLVSLGAPSPEQVAKVLVERDGVAEPMAQWAASVSAGHVGRARRLAMDEAARDRRAATLALPLALLDIRQRYDASVRLASQASAEASARCAELEAKELAELKEQLGVDGPGKAARAAQGAIKELERKQKLRATRVERDALDGVLVDLLAYYRDALAQRWGARIPALCPDVADQVRDLAERREERELLGAMEAVLGAREAIAANVKPKVALTALVSALA</sequence>
<dbReference type="PANTHER" id="PTHR11669:SF8">
    <property type="entry name" value="DNA POLYMERASE III SUBUNIT DELTA"/>
    <property type="match status" value="1"/>
</dbReference>
<comment type="caution">
    <text evidence="1">The sequence shown here is derived from an EMBL/GenBank/DDBJ whole genome shotgun (WGS) entry which is preliminary data.</text>
</comment>
<dbReference type="eggNOG" id="COG0470">
    <property type="taxonomic scope" value="Bacteria"/>
</dbReference>
<name>E5XQ51_SEGRC</name>
<dbReference type="PANTHER" id="PTHR11669">
    <property type="entry name" value="REPLICATION FACTOR C / DNA POLYMERASE III GAMMA-TAU SUBUNIT"/>
    <property type="match status" value="1"/>
</dbReference>
<evidence type="ECO:0000313" key="1">
    <source>
        <dbReference type="EMBL" id="EFV13524.2"/>
    </source>
</evidence>
<keyword evidence="2" id="KW-1185">Reference proteome</keyword>
<dbReference type="NCBIfam" id="NF005926">
    <property type="entry name" value="PRK07940.1"/>
    <property type="match status" value="1"/>
</dbReference>
<dbReference type="InterPro" id="IPR050238">
    <property type="entry name" value="DNA_Rep/Repair_Clamp_Loader"/>
</dbReference>
<dbReference type="EMBL" id="ACZI02000001">
    <property type="protein sequence ID" value="EFV13524.2"/>
    <property type="molecule type" value="Genomic_DNA"/>
</dbReference>
<dbReference type="Proteomes" id="UP000004816">
    <property type="component" value="Unassembled WGS sequence"/>
</dbReference>
<gene>
    <name evidence="1" type="ORF">HMPREF9336_01623</name>
</gene>
<dbReference type="Pfam" id="PF13177">
    <property type="entry name" value="DNA_pol3_delta2"/>
    <property type="match status" value="1"/>
</dbReference>
<dbReference type="InterPro" id="IPR027417">
    <property type="entry name" value="P-loop_NTPase"/>
</dbReference>
<organism evidence="1 2">
    <name type="scientific">Segniliparus rugosus (strain ATCC BAA-974 / DSM 45345 / CCUG 50838 / CIP 108380 / JCM 13579 / CDC 945)</name>
    <dbReference type="NCBI Taxonomy" id="679197"/>
    <lineage>
        <taxon>Bacteria</taxon>
        <taxon>Bacillati</taxon>
        <taxon>Actinomycetota</taxon>
        <taxon>Actinomycetes</taxon>
        <taxon>Mycobacteriales</taxon>
        <taxon>Segniliparaceae</taxon>
        <taxon>Segniliparus</taxon>
    </lineage>
</organism>
<protein>
    <recommendedName>
        <fullName evidence="3">DNA-directed DNA polymerase</fullName>
    </recommendedName>
</protein>
<evidence type="ECO:0008006" key="3">
    <source>
        <dbReference type="Google" id="ProtNLM"/>
    </source>
</evidence>
<dbReference type="GO" id="GO:0006261">
    <property type="term" value="P:DNA-templated DNA replication"/>
    <property type="evidence" value="ECO:0007669"/>
    <property type="project" value="TreeGrafter"/>
</dbReference>
<dbReference type="HOGENOM" id="CLU_006229_4_1_11"/>
<dbReference type="Gene3D" id="3.40.50.300">
    <property type="entry name" value="P-loop containing nucleotide triphosphate hydrolases"/>
    <property type="match status" value="1"/>
</dbReference>
<dbReference type="STRING" id="679197.HMPREF9336_01623"/>
<dbReference type="SUPFAM" id="SSF52540">
    <property type="entry name" value="P-loop containing nucleoside triphosphate hydrolases"/>
    <property type="match status" value="1"/>
</dbReference>
<proteinExistence type="predicted"/>